<dbReference type="OrthoDB" id="2993351at2759"/>
<organism evidence="2 3">
    <name type="scientific">Trichoderma arundinaceum</name>
    <dbReference type="NCBI Taxonomy" id="490622"/>
    <lineage>
        <taxon>Eukaryota</taxon>
        <taxon>Fungi</taxon>
        <taxon>Dikarya</taxon>
        <taxon>Ascomycota</taxon>
        <taxon>Pezizomycotina</taxon>
        <taxon>Sordariomycetes</taxon>
        <taxon>Hypocreomycetidae</taxon>
        <taxon>Hypocreales</taxon>
        <taxon>Hypocreaceae</taxon>
        <taxon>Trichoderma</taxon>
    </lineage>
</organism>
<keyword evidence="2" id="KW-0067">ATP-binding</keyword>
<feature type="domain" description="DUF3669" evidence="1">
    <location>
        <begin position="326"/>
        <end position="390"/>
    </location>
</feature>
<evidence type="ECO:0000313" key="2">
    <source>
        <dbReference type="EMBL" id="RFU82149.1"/>
    </source>
</evidence>
<name>A0A395P1G1_TRIAR</name>
<dbReference type="InterPro" id="IPR022137">
    <property type="entry name" value="Znf_prot_DUF3669"/>
</dbReference>
<evidence type="ECO:0000259" key="1">
    <source>
        <dbReference type="Pfam" id="PF12417"/>
    </source>
</evidence>
<keyword evidence="3" id="KW-1185">Reference proteome</keyword>
<keyword evidence="2" id="KW-0378">Hydrolase</keyword>
<dbReference type="AlphaFoldDB" id="A0A395P1G1"/>
<keyword evidence="2" id="KW-0547">Nucleotide-binding</keyword>
<reference evidence="2 3" key="1">
    <citation type="journal article" date="2018" name="PLoS Pathog.">
        <title>Evolution of structural diversity of trichothecenes, a family of toxins produced by plant pathogenic and entomopathogenic fungi.</title>
        <authorList>
            <person name="Proctor R.H."/>
            <person name="McCormick S.P."/>
            <person name="Kim H.S."/>
            <person name="Cardoza R.E."/>
            <person name="Stanley A.M."/>
            <person name="Lindo L."/>
            <person name="Kelly A."/>
            <person name="Brown D.W."/>
            <person name="Lee T."/>
            <person name="Vaughan M.M."/>
            <person name="Alexander N.J."/>
            <person name="Busman M."/>
            <person name="Gutierrez S."/>
        </authorList>
    </citation>
    <scope>NUCLEOTIDE SEQUENCE [LARGE SCALE GENOMIC DNA]</scope>
    <source>
        <strain evidence="2 3">IBT 40837</strain>
    </source>
</reference>
<dbReference type="Pfam" id="PF12417">
    <property type="entry name" value="DUF3669"/>
    <property type="match status" value="1"/>
</dbReference>
<dbReference type="GO" id="GO:0004386">
    <property type="term" value="F:helicase activity"/>
    <property type="evidence" value="ECO:0007669"/>
    <property type="project" value="UniProtKB-KW"/>
</dbReference>
<evidence type="ECO:0000313" key="3">
    <source>
        <dbReference type="Proteomes" id="UP000266272"/>
    </source>
</evidence>
<comment type="caution">
    <text evidence="2">The sequence shown here is derived from an EMBL/GenBank/DDBJ whole genome shotgun (WGS) entry which is preliminary data.</text>
</comment>
<keyword evidence="2" id="KW-0347">Helicase</keyword>
<proteinExistence type="predicted"/>
<dbReference type="PANTHER" id="PTHR40780:SF2">
    <property type="entry name" value="DUF3669 DOMAIN-CONTAINING PROTEIN"/>
    <property type="match status" value="1"/>
</dbReference>
<sequence>MASRRRLNTSSDGYPVSPTLEKDISANFRLLSLLDAVPDEESLMQEAHGLHSNELDLHRMLSLRSQISTTSSDAQRHATAQDQNENYFRKIGAGACGAVFGQDGKSVVSKLAKTDDEQSLWNDYSMHSWIAHQFKKWDFSQVRVPECLYFVPKDDPHYFNNCPDLVEAAQEICHMPTSVLVTERILPLPKSVRTLLIEKYCSPRVKQAALDDIANKDCLVRVYLGSMQGKTGGLFFSLRNFKMHLNQMLELQLDIKEMAGRMAIAMAIMHWAAKTDARDVEFVLGSSSKKTFVQLNGPEVQNLPRPMYTGPISHVHEDFFIRTTDLWLLDFNQVRRISLDEAGVAQAIEAATINDPYIPKPLQASRVERLVWNEFVQQYLLASDTILAQEDGHNLLALPRMFIRGLISFQRERQQRQQYFTTDTQ</sequence>
<dbReference type="EMBL" id="PXOA01000005">
    <property type="protein sequence ID" value="RFU82149.1"/>
    <property type="molecule type" value="Genomic_DNA"/>
</dbReference>
<gene>
    <name evidence="2" type="ORF">TARUN_28</name>
</gene>
<accession>A0A395P1G1</accession>
<dbReference type="Proteomes" id="UP000266272">
    <property type="component" value="Unassembled WGS sequence"/>
</dbReference>
<protein>
    <submittedName>
        <fullName evidence="2">Pre-mrna splicing factor atp-dependent rna helicase prp43</fullName>
    </submittedName>
</protein>
<dbReference type="PANTHER" id="PTHR40780">
    <property type="entry name" value="DUF3669 DOMAIN-CONTAINING PROTEIN"/>
    <property type="match status" value="1"/>
</dbReference>